<dbReference type="InterPro" id="IPR000961">
    <property type="entry name" value="AGC-kinase_C"/>
</dbReference>
<feature type="binding site" evidence="9">
    <location>
        <position position="121"/>
    </location>
    <ligand>
        <name>ATP</name>
        <dbReference type="ChEBI" id="CHEBI:30616"/>
    </ligand>
</feature>
<dbReference type="Pfam" id="PF00069">
    <property type="entry name" value="Pkinase"/>
    <property type="match status" value="1"/>
</dbReference>
<dbReference type="SMART" id="SM00220">
    <property type="entry name" value="S_TKc"/>
    <property type="match status" value="1"/>
</dbReference>
<evidence type="ECO:0000256" key="4">
    <source>
        <dbReference type="ARBA" id="ARBA00022741"/>
    </source>
</evidence>
<evidence type="ECO:0000256" key="7">
    <source>
        <dbReference type="ARBA" id="ARBA00047292"/>
    </source>
</evidence>
<dbReference type="AlphaFoldDB" id="A0A166GPD0"/>
<keyword evidence="3" id="KW-0808">Transferase</keyword>
<dbReference type="CDD" id="cd05580">
    <property type="entry name" value="STKc_PKA_like"/>
    <property type="match status" value="1"/>
</dbReference>
<dbReference type="SMART" id="SM00133">
    <property type="entry name" value="S_TK_X"/>
    <property type="match status" value="1"/>
</dbReference>
<feature type="domain" description="AGC-kinase C-terminal" evidence="12">
    <location>
        <begin position="351"/>
        <end position="415"/>
    </location>
</feature>
<feature type="domain" description="Protein kinase" evidence="11">
    <location>
        <begin position="92"/>
        <end position="350"/>
    </location>
</feature>
<dbReference type="GO" id="GO:0007165">
    <property type="term" value="P:signal transduction"/>
    <property type="evidence" value="ECO:0007669"/>
    <property type="project" value="UniProtKB-ARBA"/>
</dbReference>
<evidence type="ECO:0000256" key="2">
    <source>
        <dbReference type="ARBA" id="ARBA00022527"/>
    </source>
</evidence>
<evidence type="ECO:0000256" key="1">
    <source>
        <dbReference type="ARBA" id="ARBA00012444"/>
    </source>
</evidence>
<dbReference type="PROSITE" id="PS50011">
    <property type="entry name" value="PROTEIN_KINASE_DOM"/>
    <property type="match status" value="1"/>
</dbReference>
<evidence type="ECO:0000313" key="14">
    <source>
        <dbReference type="Proteomes" id="UP000076798"/>
    </source>
</evidence>
<evidence type="ECO:0000259" key="12">
    <source>
        <dbReference type="PROSITE" id="PS51285"/>
    </source>
</evidence>
<dbReference type="PANTHER" id="PTHR24353">
    <property type="entry name" value="CYCLIC NUCLEOTIDE-DEPENDENT PROTEIN KINASE"/>
    <property type="match status" value="1"/>
</dbReference>
<dbReference type="InterPro" id="IPR017441">
    <property type="entry name" value="Protein_kinase_ATP_BS"/>
</dbReference>
<evidence type="ECO:0000256" key="5">
    <source>
        <dbReference type="ARBA" id="ARBA00022777"/>
    </source>
</evidence>
<evidence type="ECO:0000256" key="8">
    <source>
        <dbReference type="ARBA" id="ARBA00047454"/>
    </source>
</evidence>
<dbReference type="GO" id="GO:0005952">
    <property type="term" value="C:cAMP-dependent protein kinase complex"/>
    <property type="evidence" value="ECO:0007669"/>
    <property type="project" value="TreeGrafter"/>
</dbReference>
<dbReference type="GO" id="GO:0004691">
    <property type="term" value="F:cAMP-dependent protein kinase activity"/>
    <property type="evidence" value="ECO:0007669"/>
    <property type="project" value="UniProtKB-EC"/>
</dbReference>
<accession>A0A166GPD0</accession>
<keyword evidence="4 9" id="KW-0547">Nucleotide-binding</keyword>
<sequence>MSVARLADKLALSHLSSKDQFAQLYPPSPAYSHITNGSYHRSSLGSIEERSDSTEEHSMLDQQPLDDVLPQMDIIPSSLSRRPMGSYCLMDFHIHRTLGTGTFGRVHLGEPRHNQRFYAMKVLGKDKVIAMKQVEHTKSERAVLDAVHHPFIVNLWGTFQDSSNLYMVMDFVAGGELFSLLRKSRRFPDPVAKFYAAEVALALHYLHTLNIIYRDLKPENILLASDGHIKITDFGFAKRVEDVTWTLCGTPDYLAPEIITSSPYNKSVDWYALGVLIFEMLAGYPPFYTEDTNPVKLYQKIALGVDTVPFPTALNPLAVDLIKRFMTSDVSERYGNLKHGVNDIFAHGWFAEVRWEKLFRKEITAPYVPKIAGEGDASQFEAYHETPAEYGALAPDPYGHLFPDFEYTWPAVPTL</sequence>
<dbReference type="GO" id="GO:0005829">
    <property type="term" value="C:cytosol"/>
    <property type="evidence" value="ECO:0007669"/>
    <property type="project" value="TreeGrafter"/>
</dbReference>
<dbReference type="PROSITE" id="PS00107">
    <property type="entry name" value="PROTEIN_KINASE_ATP"/>
    <property type="match status" value="1"/>
</dbReference>
<dbReference type="Gene3D" id="1.10.510.10">
    <property type="entry name" value="Transferase(Phosphotransferase) domain 1"/>
    <property type="match status" value="1"/>
</dbReference>
<reference evidence="13 14" key="1">
    <citation type="journal article" date="2016" name="Mol. Biol. Evol.">
        <title>Comparative Genomics of Early-Diverging Mushroom-Forming Fungi Provides Insights into the Origins of Lignocellulose Decay Capabilities.</title>
        <authorList>
            <person name="Nagy L.G."/>
            <person name="Riley R."/>
            <person name="Tritt A."/>
            <person name="Adam C."/>
            <person name="Daum C."/>
            <person name="Floudas D."/>
            <person name="Sun H."/>
            <person name="Yadav J.S."/>
            <person name="Pangilinan J."/>
            <person name="Larsson K.H."/>
            <person name="Matsuura K."/>
            <person name="Barry K."/>
            <person name="Labutti K."/>
            <person name="Kuo R."/>
            <person name="Ohm R.A."/>
            <person name="Bhattacharya S.S."/>
            <person name="Shirouzu T."/>
            <person name="Yoshinaga Y."/>
            <person name="Martin F.M."/>
            <person name="Grigoriev I.V."/>
            <person name="Hibbett D.S."/>
        </authorList>
    </citation>
    <scope>NUCLEOTIDE SEQUENCE [LARGE SCALE GENOMIC DNA]</scope>
    <source>
        <strain evidence="13 14">HHB10207 ss-3</strain>
    </source>
</reference>
<evidence type="ECO:0000256" key="10">
    <source>
        <dbReference type="RuleBase" id="RU000304"/>
    </source>
</evidence>
<keyword evidence="14" id="KW-1185">Reference proteome</keyword>
<dbReference type="PROSITE" id="PS51285">
    <property type="entry name" value="AGC_KINASE_CTER"/>
    <property type="match status" value="1"/>
</dbReference>
<dbReference type="SUPFAM" id="SSF56112">
    <property type="entry name" value="Protein kinase-like (PK-like)"/>
    <property type="match status" value="1"/>
</dbReference>
<dbReference type="STRING" id="1314776.A0A166GPD0"/>
<comment type="catalytic activity">
    <reaction evidence="8">
        <text>L-seryl-[protein] + ATP = O-phospho-L-seryl-[protein] + ADP + H(+)</text>
        <dbReference type="Rhea" id="RHEA:17989"/>
        <dbReference type="Rhea" id="RHEA-COMP:9863"/>
        <dbReference type="Rhea" id="RHEA-COMP:11604"/>
        <dbReference type="ChEBI" id="CHEBI:15378"/>
        <dbReference type="ChEBI" id="CHEBI:29999"/>
        <dbReference type="ChEBI" id="CHEBI:30616"/>
        <dbReference type="ChEBI" id="CHEBI:83421"/>
        <dbReference type="ChEBI" id="CHEBI:456216"/>
        <dbReference type="EC" id="2.7.11.11"/>
    </reaction>
</comment>
<comment type="catalytic activity">
    <reaction evidence="7">
        <text>L-threonyl-[protein] + ATP = O-phospho-L-threonyl-[protein] + ADP + H(+)</text>
        <dbReference type="Rhea" id="RHEA:46608"/>
        <dbReference type="Rhea" id="RHEA-COMP:11060"/>
        <dbReference type="Rhea" id="RHEA-COMP:11605"/>
        <dbReference type="ChEBI" id="CHEBI:15378"/>
        <dbReference type="ChEBI" id="CHEBI:30013"/>
        <dbReference type="ChEBI" id="CHEBI:30616"/>
        <dbReference type="ChEBI" id="CHEBI:61977"/>
        <dbReference type="ChEBI" id="CHEBI:456216"/>
        <dbReference type="EC" id="2.7.11.11"/>
    </reaction>
</comment>
<keyword evidence="5 13" id="KW-0418">Kinase</keyword>
<evidence type="ECO:0000259" key="11">
    <source>
        <dbReference type="PROSITE" id="PS50011"/>
    </source>
</evidence>
<dbReference type="Gene3D" id="3.30.200.20">
    <property type="entry name" value="Phosphorylase Kinase, domain 1"/>
    <property type="match status" value="1"/>
</dbReference>
<evidence type="ECO:0000313" key="13">
    <source>
        <dbReference type="EMBL" id="KZT41879.1"/>
    </source>
</evidence>
<dbReference type="GO" id="GO:0005634">
    <property type="term" value="C:nucleus"/>
    <property type="evidence" value="ECO:0007669"/>
    <property type="project" value="TreeGrafter"/>
</dbReference>
<dbReference type="EC" id="2.7.11.11" evidence="1"/>
<proteinExistence type="inferred from homology"/>
<organism evidence="13 14">
    <name type="scientific">Sistotremastrum suecicum HHB10207 ss-3</name>
    <dbReference type="NCBI Taxonomy" id="1314776"/>
    <lineage>
        <taxon>Eukaryota</taxon>
        <taxon>Fungi</taxon>
        <taxon>Dikarya</taxon>
        <taxon>Basidiomycota</taxon>
        <taxon>Agaricomycotina</taxon>
        <taxon>Agaricomycetes</taxon>
        <taxon>Sistotremastrales</taxon>
        <taxon>Sistotremastraceae</taxon>
        <taxon>Sistotremastrum</taxon>
    </lineage>
</organism>
<name>A0A166GPD0_9AGAM</name>
<keyword evidence="6 9" id="KW-0067">ATP-binding</keyword>
<gene>
    <name evidence="13" type="ORF">SISSUDRAFT_1042096</name>
</gene>
<dbReference type="Proteomes" id="UP000076798">
    <property type="component" value="Unassembled WGS sequence"/>
</dbReference>
<dbReference type="OrthoDB" id="63267at2759"/>
<dbReference type="PANTHER" id="PTHR24353:SF153">
    <property type="entry name" value="CAMP-DEPENDENT PROTEIN KINASE CATALYTIC SUBUNIT 1"/>
    <property type="match status" value="1"/>
</dbReference>
<protein>
    <recommendedName>
        <fullName evidence="1">cAMP-dependent protein kinase</fullName>
        <ecNumber evidence="1">2.7.11.11</ecNumber>
    </recommendedName>
</protein>
<evidence type="ECO:0000256" key="3">
    <source>
        <dbReference type="ARBA" id="ARBA00022679"/>
    </source>
</evidence>
<dbReference type="InterPro" id="IPR000719">
    <property type="entry name" value="Prot_kinase_dom"/>
</dbReference>
<dbReference type="InterPro" id="IPR008271">
    <property type="entry name" value="Ser/Thr_kinase_AS"/>
</dbReference>
<dbReference type="GO" id="GO:0005524">
    <property type="term" value="F:ATP binding"/>
    <property type="evidence" value="ECO:0007669"/>
    <property type="project" value="UniProtKB-UniRule"/>
</dbReference>
<comment type="similarity">
    <text evidence="10">Belongs to the protein kinase superfamily.</text>
</comment>
<dbReference type="FunFam" id="3.30.200.20:FF:000005">
    <property type="entry name" value="cAMP-dependent protein kinase catalytic subunit"/>
    <property type="match status" value="1"/>
</dbReference>
<dbReference type="EMBL" id="KV428017">
    <property type="protein sequence ID" value="KZT41879.1"/>
    <property type="molecule type" value="Genomic_DNA"/>
</dbReference>
<keyword evidence="2 10" id="KW-0723">Serine/threonine-protein kinase</keyword>
<dbReference type="InterPro" id="IPR011009">
    <property type="entry name" value="Kinase-like_dom_sf"/>
</dbReference>
<dbReference type="FunFam" id="1.10.510.10:FF:000005">
    <property type="entry name" value="cAMP-dependent protein kinase catalytic subunit alpha"/>
    <property type="match status" value="1"/>
</dbReference>
<evidence type="ECO:0000256" key="9">
    <source>
        <dbReference type="PROSITE-ProRule" id="PRU10141"/>
    </source>
</evidence>
<evidence type="ECO:0000256" key="6">
    <source>
        <dbReference type="ARBA" id="ARBA00022840"/>
    </source>
</evidence>
<dbReference type="PROSITE" id="PS00108">
    <property type="entry name" value="PROTEIN_KINASE_ST"/>
    <property type="match status" value="1"/>
</dbReference>